<name>A0ABX0TSY3_9SPHN</name>
<dbReference type="RefSeq" id="WP_167072130.1">
    <property type="nucleotide sequence ID" value="NZ_JAAOZC010000002.1"/>
</dbReference>
<keyword evidence="3" id="KW-1185">Reference proteome</keyword>
<evidence type="ECO:0000313" key="2">
    <source>
        <dbReference type="EMBL" id="NIJ07249.1"/>
    </source>
</evidence>
<protein>
    <recommendedName>
        <fullName evidence="1">Putative tail fiber protein gp53-like C-terminal domain-containing protein</fullName>
    </recommendedName>
</protein>
<evidence type="ECO:0000313" key="3">
    <source>
        <dbReference type="Proteomes" id="UP000727456"/>
    </source>
</evidence>
<dbReference type="Proteomes" id="UP000727456">
    <property type="component" value="Unassembled WGS sequence"/>
</dbReference>
<proteinExistence type="predicted"/>
<organism evidence="2 3">
    <name type="scientific">Sphingomonas vulcanisoli</name>
    <dbReference type="NCBI Taxonomy" id="1658060"/>
    <lineage>
        <taxon>Bacteria</taxon>
        <taxon>Pseudomonadati</taxon>
        <taxon>Pseudomonadota</taxon>
        <taxon>Alphaproteobacteria</taxon>
        <taxon>Sphingomonadales</taxon>
        <taxon>Sphingomonadaceae</taxon>
        <taxon>Sphingomonas</taxon>
    </lineage>
</organism>
<feature type="domain" description="Putative tail fiber protein gp53-like C-terminal" evidence="1">
    <location>
        <begin position="102"/>
        <end position="181"/>
    </location>
</feature>
<comment type="caution">
    <text evidence="2">The sequence shown here is derived from an EMBL/GenBank/DDBJ whole genome shotgun (WGS) entry which is preliminary data.</text>
</comment>
<dbReference type="Gene3D" id="2.60.40.3940">
    <property type="match status" value="1"/>
</dbReference>
<dbReference type="InterPro" id="IPR054075">
    <property type="entry name" value="Gp53-like_C"/>
</dbReference>
<gene>
    <name evidence="2" type="ORF">FHS31_000845</name>
</gene>
<reference evidence="2 3" key="1">
    <citation type="submission" date="2020-03" db="EMBL/GenBank/DDBJ databases">
        <title>Genomic Encyclopedia of Type Strains, Phase III (KMG-III): the genomes of soil and plant-associated and newly described type strains.</title>
        <authorList>
            <person name="Whitman W."/>
        </authorList>
    </citation>
    <scope>NUCLEOTIDE SEQUENCE [LARGE SCALE GENOMIC DNA]</scope>
    <source>
        <strain evidence="2 3">CECT 8804</strain>
    </source>
</reference>
<accession>A0ABX0TSY3</accession>
<dbReference type="EMBL" id="JAAOZC010000002">
    <property type="protein sequence ID" value="NIJ07249.1"/>
    <property type="molecule type" value="Genomic_DNA"/>
</dbReference>
<dbReference type="Pfam" id="PF21882">
    <property type="entry name" value="Gp53-like_C"/>
    <property type="match status" value="1"/>
</dbReference>
<sequence length="182" mass="18306">MYQIDVPSAAGSLPAPAAAGTSGYFTDGDPVGGQQGTIVPADFLNSVMMELIAVVIAGGGTPSKTIRTQVRDAILNLILESVTGNLAANGHIKIPIGTQSLTINWGNGTHADSSGNQAVTFDQAFTSAHLCSLATNRSNGVPTVSHATGNYSTTGMTIHSAVLSTGAAAGSGTTFNYIAIGL</sequence>
<evidence type="ECO:0000259" key="1">
    <source>
        <dbReference type="Pfam" id="PF21882"/>
    </source>
</evidence>